<feature type="region of interest" description="Disordered" evidence="1">
    <location>
        <begin position="86"/>
        <end position="126"/>
    </location>
</feature>
<accession>A0AAD1SRF2</accession>
<evidence type="ECO:0000256" key="1">
    <source>
        <dbReference type="SAM" id="MobiDB-lite"/>
    </source>
</evidence>
<feature type="region of interest" description="Disordered" evidence="1">
    <location>
        <begin position="1"/>
        <end position="34"/>
    </location>
</feature>
<gene>
    <name evidence="2" type="ORF">PECUL_23A013640</name>
</gene>
<keyword evidence="3" id="KW-1185">Reference proteome</keyword>
<reference evidence="2" key="1">
    <citation type="submission" date="2022-03" db="EMBL/GenBank/DDBJ databases">
        <authorList>
            <person name="Alioto T."/>
            <person name="Alioto T."/>
            <person name="Gomez Garrido J."/>
        </authorList>
    </citation>
    <scope>NUCLEOTIDE SEQUENCE</scope>
</reference>
<evidence type="ECO:0000313" key="2">
    <source>
        <dbReference type="EMBL" id="CAH2306201.1"/>
    </source>
</evidence>
<organism evidence="2 3">
    <name type="scientific">Pelobates cultripes</name>
    <name type="common">Western spadefoot toad</name>
    <dbReference type="NCBI Taxonomy" id="61616"/>
    <lineage>
        <taxon>Eukaryota</taxon>
        <taxon>Metazoa</taxon>
        <taxon>Chordata</taxon>
        <taxon>Craniata</taxon>
        <taxon>Vertebrata</taxon>
        <taxon>Euteleostomi</taxon>
        <taxon>Amphibia</taxon>
        <taxon>Batrachia</taxon>
        <taxon>Anura</taxon>
        <taxon>Pelobatoidea</taxon>
        <taxon>Pelobatidae</taxon>
        <taxon>Pelobates</taxon>
    </lineage>
</organism>
<protein>
    <submittedName>
        <fullName evidence="2">Uncharacterized protein</fullName>
    </submittedName>
</protein>
<name>A0AAD1SRF2_PELCU</name>
<sequence>MASPAKKRNRSQSRGTRSPRRSLVSPKDRGPRLNKCNACDDEAAEWKRLCIAFMKLVADPPVAHPVMANPADVISIIKQAVAEGAKEATQSARYSKPTRRKISDSESSMEDSYEMSHFPTEYPVIL</sequence>
<dbReference type="EMBL" id="OW240918">
    <property type="protein sequence ID" value="CAH2306201.1"/>
    <property type="molecule type" value="Genomic_DNA"/>
</dbReference>
<feature type="compositionally biased region" description="Basic residues" evidence="1">
    <location>
        <begin position="1"/>
        <end position="11"/>
    </location>
</feature>
<proteinExistence type="predicted"/>
<dbReference type="AlphaFoldDB" id="A0AAD1SRF2"/>
<evidence type="ECO:0000313" key="3">
    <source>
        <dbReference type="Proteomes" id="UP001295444"/>
    </source>
</evidence>
<dbReference type="Proteomes" id="UP001295444">
    <property type="component" value="Chromosome 07"/>
</dbReference>